<sequence>MVADKAVSHLDGSRATAQSQRPPVLIVRTASLEPCLMVAWGIDDPVIQIDWTCPIAIFELTGAVEAR</sequence>
<accession>A0A8E0WUF5</accession>
<comment type="caution">
    <text evidence="2">The sequence shown here is derived from an EMBL/GenBank/DDBJ whole genome shotgun (WGS) entry which is preliminary data.</text>
</comment>
<protein>
    <submittedName>
        <fullName evidence="2">Uncharacterized protein</fullName>
    </submittedName>
</protein>
<dbReference type="EMBL" id="JANF02000011">
    <property type="protein sequence ID" value="KER37668.1"/>
    <property type="molecule type" value="Genomic_DNA"/>
</dbReference>
<organism evidence="2 3">
    <name type="scientific">Sphingobium indicum F2</name>
    <dbReference type="NCBI Taxonomy" id="1450518"/>
    <lineage>
        <taxon>Bacteria</taxon>
        <taxon>Pseudomonadati</taxon>
        <taxon>Pseudomonadota</taxon>
        <taxon>Alphaproteobacteria</taxon>
        <taxon>Sphingomonadales</taxon>
        <taxon>Sphingomonadaceae</taxon>
        <taxon>Sphingobium</taxon>
    </lineage>
</organism>
<reference evidence="2 3" key="1">
    <citation type="submission" date="2014-05" db="EMBL/GenBank/DDBJ databases">
        <title>Genome Announcement of Sphingobium lucknowense F2.</title>
        <authorList>
            <person name="Lal R."/>
            <person name="Negi V."/>
            <person name="Lata P."/>
            <person name="Sangwan N."/>
            <person name="Gupta S.K."/>
            <person name="Rao D.L.N."/>
            <person name="Das S."/>
        </authorList>
    </citation>
    <scope>NUCLEOTIDE SEQUENCE [LARGE SCALE GENOMIC DNA]</scope>
    <source>
        <strain evidence="2 3">F2</strain>
    </source>
</reference>
<name>A0A8E0WUF5_9SPHN</name>
<proteinExistence type="predicted"/>
<feature type="compositionally biased region" description="Basic and acidic residues" evidence="1">
    <location>
        <begin position="1"/>
        <end position="12"/>
    </location>
</feature>
<evidence type="ECO:0000313" key="2">
    <source>
        <dbReference type="EMBL" id="KER37668.1"/>
    </source>
</evidence>
<feature type="region of interest" description="Disordered" evidence="1">
    <location>
        <begin position="1"/>
        <end position="21"/>
    </location>
</feature>
<evidence type="ECO:0000313" key="3">
    <source>
        <dbReference type="Proteomes" id="UP000028135"/>
    </source>
</evidence>
<dbReference type="AlphaFoldDB" id="A0A8E0WUF5"/>
<evidence type="ECO:0000256" key="1">
    <source>
        <dbReference type="SAM" id="MobiDB-lite"/>
    </source>
</evidence>
<gene>
    <name evidence="2" type="ORF">AL00_03935</name>
</gene>
<dbReference type="Proteomes" id="UP000028135">
    <property type="component" value="Unassembled WGS sequence"/>
</dbReference>